<protein>
    <submittedName>
        <fullName evidence="2">Uncharacterized protein</fullName>
    </submittedName>
</protein>
<evidence type="ECO:0000256" key="1">
    <source>
        <dbReference type="SAM" id="Phobius"/>
    </source>
</evidence>
<keyword evidence="1" id="KW-0472">Membrane</keyword>
<keyword evidence="3" id="KW-1185">Reference proteome</keyword>
<feature type="transmembrane region" description="Helical" evidence="1">
    <location>
        <begin position="20"/>
        <end position="42"/>
    </location>
</feature>
<dbReference type="EMBL" id="WMBF01000839">
    <property type="protein sequence ID" value="MBW5426239.1"/>
    <property type="molecule type" value="Genomic_DNA"/>
</dbReference>
<comment type="caution">
    <text evidence="2">The sequence shown here is derived from an EMBL/GenBank/DDBJ whole genome shotgun (WGS) entry which is preliminary data.</text>
</comment>
<keyword evidence="1" id="KW-0812">Transmembrane</keyword>
<proteinExistence type="predicted"/>
<dbReference type="Proteomes" id="UP001197114">
    <property type="component" value="Unassembled WGS sequence"/>
</dbReference>
<dbReference type="RefSeq" id="WP_219692796.1">
    <property type="nucleotide sequence ID" value="NZ_WMBF01000839.1"/>
</dbReference>
<reference evidence="2 3" key="1">
    <citation type="submission" date="2019-11" db="EMBL/GenBank/DDBJ databases">
        <authorList>
            <person name="Ay H."/>
        </authorList>
    </citation>
    <scope>NUCLEOTIDE SEQUENCE [LARGE SCALE GENOMIC DNA]</scope>
    <source>
        <strain evidence="2 3">BG9H</strain>
    </source>
</reference>
<keyword evidence="1" id="KW-1133">Transmembrane helix</keyword>
<organism evidence="2 3">
    <name type="scientific">Streptomyces anatolicus</name>
    <dbReference type="NCBI Taxonomy" id="2675858"/>
    <lineage>
        <taxon>Bacteria</taxon>
        <taxon>Bacillati</taxon>
        <taxon>Actinomycetota</taxon>
        <taxon>Actinomycetes</taxon>
        <taxon>Kitasatosporales</taxon>
        <taxon>Streptomycetaceae</taxon>
        <taxon>Streptomyces</taxon>
    </lineage>
</organism>
<evidence type="ECO:0000313" key="3">
    <source>
        <dbReference type="Proteomes" id="UP001197114"/>
    </source>
</evidence>
<sequence>MFGVAKLTRPMAKAISKKTGIPVTTVTRVIEVGLPVVVAMVSKKRAARGKTK</sequence>
<accession>A0ABS6YXV5</accession>
<name>A0ABS6YXV5_9ACTN</name>
<gene>
    <name evidence="2" type="ORF">GKQ77_32585</name>
</gene>
<evidence type="ECO:0000313" key="2">
    <source>
        <dbReference type="EMBL" id="MBW5426239.1"/>
    </source>
</evidence>